<evidence type="ECO:0000313" key="3">
    <source>
        <dbReference type="EMBL" id="MBO1751091.1"/>
    </source>
</evidence>
<feature type="transmembrane region" description="Helical" evidence="1">
    <location>
        <begin position="129"/>
        <end position="153"/>
    </location>
</feature>
<name>A0A939RVF9_9CELL</name>
<dbReference type="GO" id="GO:0080120">
    <property type="term" value="P:CAAX-box protein maturation"/>
    <property type="evidence" value="ECO:0007669"/>
    <property type="project" value="UniProtKB-ARBA"/>
</dbReference>
<feature type="transmembrane region" description="Helical" evidence="1">
    <location>
        <begin position="46"/>
        <end position="68"/>
    </location>
</feature>
<keyword evidence="1" id="KW-0472">Membrane</keyword>
<organism evidence="3 4">
    <name type="scientific">Actinotalea soli</name>
    <dbReference type="NCBI Taxonomy" id="2819234"/>
    <lineage>
        <taxon>Bacteria</taxon>
        <taxon>Bacillati</taxon>
        <taxon>Actinomycetota</taxon>
        <taxon>Actinomycetes</taxon>
        <taxon>Micrococcales</taxon>
        <taxon>Cellulomonadaceae</taxon>
        <taxon>Actinotalea</taxon>
    </lineage>
</organism>
<dbReference type="GO" id="GO:0004175">
    <property type="term" value="F:endopeptidase activity"/>
    <property type="evidence" value="ECO:0007669"/>
    <property type="project" value="UniProtKB-ARBA"/>
</dbReference>
<sequence length="239" mass="25915">MLGLSLGQSAFYAALRLVERLTREQALSQQTATLNPTRSPRPYLDLTYQVAGIAFALVPVALALYLLSDHGRSSLRRIGLDGSRMGRDLGVGVGLSALIGIPGLAFYLAGRALGLNVLINPAGLDAYWWTVPVLILAALQNALLEEVVAVGYLMERLLELRWSVPAIIAASALLRGTYHLYQGPGMAIGNVVMGIVFSWYYLRRRRVMPLVVAHTVLDVVSFVGYAVLPAEWLEVLGVA</sequence>
<reference evidence="3" key="1">
    <citation type="submission" date="2021-03" db="EMBL/GenBank/DDBJ databases">
        <title>Actinotalea soli sp. nov., isolated from soil.</title>
        <authorList>
            <person name="Ping W."/>
            <person name="Zhang J."/>
        </authorList>
    </citation>
    <scope>NUCLEOTIDE SEQUENCE</scope>
    <source>
        <strain evidence="3">BY-33</strain>
    </source>
</reference>
<feature type="domain" description="CAAX prenyl protease 2/Lysostaphin resistance protein A-like" evidence="2">
    <location>
        <begin position="128"/>
        <end position="219"/>
    </location>
</feature>
<feature type="transmembrane region" description="Helical" evidence="1">
    <location>
        <begin position="184"/>
        <end position="202"/>
    </location>
</feature>
<evidence type="ECO:0000259" key="2">
    <source>
        <dbReference type="Pfam" id="PF02517"/>
    </source>
</evidence>
<dbReference type="InterPro" id="IPR003675">
    <property type="entry name" value="Rce1/LyrA-like_dom"/>
</dbReference>
<dbReference type="Proteomes" id="UP000664209">
    <property type="component" value="Unassembled WGS sequence"/>
</dbReference>
<dbReference type="Pfam" id="PF02517">
    <property type="entry name" value="Rce1-like"/>
    <property type="match status" value="1"/>
</dbReference>
<dbReference type="AlphaFoldDB" id="A0A939RVF9"/>
<keyword evidence="4" id="KW-1185">Reference proteome</keyword>
<protein>
    <submittedName>
        <fullName evidence="3">CPBP family intramembrane metalloprotease</fullName>
    </submittedName>
</protein>
<keyword evidence="1" id="KW-0812">Transmembrane</keyword>
<dbReference type="GO" id="GO:0008237">
    <property type="term" value="F:metallopeptidase activity"/>
    <property type="evidence" value="ECO:0007669"/>
    <property type="project" value="UniProtKB-KW"/>
</dbReference>
<keyword evidence="1" id="KW-1133">Transmembrane helix</keyword>
<comment type="caution">
    <text evidence="3">The sequence shown here is derived from an EMBL/GenBank/DDBJ whole genome shotgun (WGS) entry which is preliminary data.</text>
</comment>
<proteinExistence type="predicted"/>
<keyword evidence="3" id="KW-0482">Metalloprotease</keyword>
<evidence type="ECO:0000256" key="1">
    <source>
        <dbReference type="SAM" id="Phobius"/>
    </source>
</evidence>
<dbReference type="EMBL" id="JAGEMK010000002">
    <property type="protein sequence ID" value="MBO1751091.1"/>
    <property type="molecule type" value="Genomic_DNA"/>
</dbReference>
<keyword evidence="3" id="KW-0645">Protease</keyword>
<gene>
    <name evidence="3" type="ORF">J4G33_04665</name>
</gene>
<feature type="transmembrane region" description="Helical" evidence="1">
    <location>
        <begin position="89"/>
        <end position="109"/>
    </location>
</feature>
<keyword evidence="3" id="KW-0378">Hydrolase</keyword>
<feature type="transmembrane region" description="Helical" evidence="1">
    <location>
        <begin position="160"/>
        <end position="178"/>
    </location>
</feature>
<feature type="transmembrane region" description="Helical" evidence="1">
    <location>
        <begin position="209"/>
        <end position="228"/>
    </location>
</feature>
<accession>A0A939RVF9</accession>
<evidence type="ECO:0000313" key="4">
    <source>
        <dbReference type="Proteomes" id="UP000664209"/>
    </source>
</evidence>